<protein>
    <recommendedName>
        <fullName evidence="2">Beta-synuclein</fullName>
    </recommendedName>
</protein>
<dbReference type="Gene3D" id="1.10.287.700">
    <property type="entry name" value="Helix hairpin bin"/>
    <property type="match status" value="1"/>
</dbReference>
<dbReference type="PANTHER" id="PTHR13820:SF4">
    <property type="entry name" value="BETA-SYNUCLEIN"/>
    <property type="match status" value="1"/>
</dbReference>
<proteinExistence type="inferred from homology"/>
<dbReference type="PRINTS" id="PR01213">
    <property type="entry name" value="BSYNUCLEIN"/>
</dbReference>
<feature type="compositionally biased region" description="Low complexity" evidence="3">
    <location>
        <begin position="209"/>
        <end position="218"/>
    </location>
</feature>
<dbReference type="EMBL" id="JAYMGO010000014">
    <property type="protein sequence ID" value="KAL1261803.1"/>
    <property type="molecule type" value="Genomic_DNA"/>
</dbReference>
<keyword evidence="5" id="KW-1185">Reference proteome</keyword>
<evidence type="ECO:0000313" key="4">
    <source>
        <dbReference type="EMBL" id="KAL1261803.1"/>
    </source>
</evidence>
<dbReference type="SUPFAM" id="SSF118375">
    <property type="entry name" value="Synuclein"/>
    <property type="match status" value="1"/>
</dbReference>
<dbReference type="InterPro" id="IPR001058">
    <property type="entry name" value="Synuclein"/>
</dbReference>
<dbReference type="Pfam" id="PF01387">
    <property type="entry name" value="Synuclein"/>
    <property type="match status" value="1"/>
</dbReference>
<dbReference type="InterPro" id="IPR002461">
    <property type="entry name" value="Synuclein_beta"/>
</dbReference>
<accession>A0ABR3M9N0</accession>
<dbReference type="PRINTS" id="PR01211">
    <property type="entry name" value="SYNUCLEIN"/>
</dbReference>
<dbReference type="Proteomes" id="UP001558613">
    <property type="component" value="Unassembled WGS sequence"/>
</dbReference>
<organism evidence="4 5">
    <name type="scientific">Cirrhinus molitorella</name>
    <name type="common">mud carp</name>
    <dbReference type="NCBI Taxonomy" id="172907"/>
    <lineage>
        <taxon>Eukaryota</taxon>
        <taxon>Metazoa</taxon>
        <taxon>Chordata</taxon>
        <taxon>Craniata</taxon>
        <taxon>Vertebrata</taxon>
        <taxon>Euteleostomi</taxon>
        <taxon>Actinopterygii</taxon>
        <taxon>Neopterygii</taxon>
        <taxon>Teleostei</taxon>
        <taxon>Ostariophysi</taxon>
        <taxon>Cypriniformes</taxon>
        <taxon>Cyprinidae</taxon>
        <taxon>Labeoninae</taxon>
        <taxon>Labeonini</taxon>
        <taxon>Cirrhinus</taxon>
    </lineage>
</organism>
<comment type="similarity">
    <text evidence="1 2">Belongs to the synuclein family.</text>
</comment>
<dbReference type="PANTHER" id="PTHR13820">
    <property type="entry name" value="SYNUCLEIN"/>
    <property type="match status" value="1"/>
</dbReference>
<evidence type="ECO:0000313" key="5">
    <source>
        <dbReference type="Proteomes" id="UP001558613"/>
    </source>
</evidence>
<name>A0ABR3M9N0_9TELE</name>
<feature type="region of interest" description="Disordered" evidence="3">
    <location>
        <begin position="181"/>
        <end position="225"/>
    </location>
</feature>
<gene>
    <name evidence="4" type="ORF">QQF64_007068</name>
</gene>
<reference evidence="4 5" key="1">
    <citation type="submission" date="2023-09" db="EMBL/GenBank/DDBJ databases">
        <authorList>
            <person name="Wang M."/>
        </authorList>
    </citation>
    <scope>NUCLEOTIDE SEQUENCE [LARGE SCALE GENOMIC DNA]</scope>
    <source>
        <strain evidence="4">GT-2023</strain>
        <tissue evidence="4">Liver</tissue>
    </source>
</reference>
<comment type="caution">
    <text evidence="4">The sequence shown here is derived from an EMBL/GenBank/DDBJ whole genome shotgun (WGS) entry which is preliminary data.</text>
</comment>
<sequence>MRPLQTDGQWTRHSSPAVNPNEICKRKPIVHTPFNSISTDAALVSVCHRPLQPGFDTPMINTMSYVDRLILSSSLAERIQRKAHLKIVVRCFKRGAKMDVLMKGLSKAKEGMAVAAEKTKEGVAVAAEKTKEGVMFVGSKTKDSVATVAEKTKEQASQLGGAVMSGAGNIAAATGLVKKDEFPSDLNPEFGQEATEEPLGEGLMDPEGQTYDDTQQDNQDYEPEA</sequence>
<evidence type="ECO:0000256" key="2">
    <source>
        <dbReference type="RuleBase" id="RU361225"/>
    </source>
</evidence>
<evidence type="ECO:0000256" key="3">
    <source>
        <dbReference type="SAM" id="MobiDB-lite"/>
    </source>
</evidence>
<evidence type="ECO:0000256" key="1">
    <source>
        <dbReference type="ARBA" id="ARBA00009147"/>
    </source>
</evidence>